<protein>
    <submittedName>
        <fullName evidence="1">Uncharacterized protein</fullName>
    </submittedName>
</protein>
<organism evidence="1 2">
    <name type="scientific">Temnothorax longispinosus</name>
    <dbReference type="NCBI Taxonomy" id="300112"/>
    <lineage>
        <taxon>Eukaryota</taxon>
        <taxon>Metazoa</taxon>
        <taxon>Ecdysozoa</taxon>
        <taxon>Arthropoda</taxon>
        <taxon>Hexapoda</taxon>
        <taxon>Insecta</taxon>
        <taxon>Pterygota</taxon>
        <taxon>Neoptera</taxon>
        <taxon>Endopterygota</taxon>
        <taxon>Hymenoptera</taxon>
        <taxon>Apocrita</taxon>
        <taxon>Aculeata</taxon>
        <taxon>Formicoidea</taxon>
        <taxon>Formicidae</taxon>
        <taxon>Myrmicinae</taxon>
        <taxon>Temnothorax</taxon>
    </lineage>
</organism>
<sequence>MIHAESDNAMIFSNDCDKHSKTKVKAVNLNVTFSCNNSNSYETLDDNININNSTNGNDSNSNMTSSCDNGKGHSIVDSTVNANNYTNNTDYDNVIFPCDNGYNHNAMNDESNVSDPMRHAESDNAMIFSNDCDKHIVILYPFITSITNSGVVSNNLIH</sequence>
<name>A0A4S2L473_9HYME</name>
<accession>A0A4S2L473</accession>
<proteinExistence type="predicted"/>
<evidence type="ECO:0000313" key="1">
    <source>
        <dbReference type="EMBL" id="TGZ57016.1"/>
    </source>
</evidence>
<dbReference type="Proteomes" id="UP000310200">
    <property type="component" value="Unassembled WGS sequence"/>
</dbReference>
<evidence type="ECO:0000313" key="2">
    <source>
        <dbReference type="Proteomes" id="UP000310200"/>
    </source>
</evidence>
<reference evidence="1 2" key="1">
    <citation type="journal article" date="2019" name="Philos. Trans. R. Soc. Lond., B, Biol. Sci.">
        <title>Ant behaviour and brain gene expression of defending hosts depend on the ecological success of the intruding social parasite.</title>
        <authorList>
            <person name="Kaur R."/>
            <person name="Stoldt M."/>
            <person name="Jongepier E."/>
            <person name="Feldmeyer B."/>
            <person name="Menzel F."/>
            <person name="Bornberg-Bauer E."/>
            <person name="Foitzik S."/>
        </authorList>
    </citation>
    <scope>NUCLEOTIDE SEQUENCE [LARGE SCALE GENOMIC DNA]</scope>
    <source>
        <tissue evidence="1">Whole body</tissue>
    </source>
</reference>
<comment type="caution">
    <text evidence="1">The sequence shown here is derived from an EMBL/GenBank/DDBJ whole genome shotgun (WGS) entry which is preliminary data.</text>
</comment>
<feature type="non-terminal residue" evidence="1">
    <location>
        <position position="158"/>
    </location>
</feature>
<gene>
    <name evidence="1" type="ORF">DBV15_12801</name>
</gene>
<dbReference type="AlphaFoldDB" id="A0A4S2L473"/>
<dbReference type="EMBL" id="QBLH01000239">
    <property type="protein sequence ID" value="TGZ57016.1"/>
    <property type="molecule type" value="Genomic_DNA"/>
</dbReference>
<keyword evidence="2" id="KW-1185">Reference proteome</keyword>